<keyword evidence="3 5" id="KW-0560">Oxidoreductase</keyword>
<name>A0ABP8H3B1_9BACT</name>
<dbReference type="EMBL" id="BAABGY010000007">
    <property type="protein sequence ID" value="GAA4333755.1"/>
    <property type="molecule type" value="Genomic_DNA"/>
</dbReference>
<sequence length="312" mass="34769">MMEKNARIFVAGARGMVGSAIVRRLQQEGHQNIITRSSKELDLRNQAAVDTFFEAEKPEYVFLAAAKVGGILANNTYRAEFLYDNLAIEINIIEAAHRNGVKKLLFLGSSCIYPKLAPQPMNEEALLTGLLEPTNEPYAIAKIAGIKLCEAYRSQYGANFISAMPTNLYGQGDNYHLENSHVIPALLRKFDDAKRSGADSVEVWGSGTPLREFMYVDDLADACLFLMERYNESLFLNVGTGEEVSIRELAETVKEVVGFEGELRFDSTKPDGTPRKLMDSARIHALGWKHKTSLKEGLSKAYGFYMQEHGLD</sequence>
<proteinExistence type="inferred from homology"/>
<comment type="similarity">
    <text evidence="1 5">Belongs to the NAD(P)-dependent epimerase/dehydratase family. Fucose synthase subfamily.</text>
</comment>
<feature type="domain" description="NAD-dependent epimerase/dehydratase" evidence="6">
    <location>
        <begin position="8"/>
        <end position="232"/>
    </location>
</feature>
<feature type="binding site" evidence="5">
    <location>
        <position position="211"/>
    </location>
    <ligand>
        <name>substrate</name>
    </ligand>
</feature>
<comment type="caution">
    <text evidence="7">The sequence shown here is derived from an EMBL/GenBank/DDBJ whole genome shotgun (WGS) entry which is preliminary data.</text>
</comment>
<evidence type="ECO:0000256" key="1">
    <source>
        <dbReference type="ARBA" id="ARBA00005959"/>
    </source>
</evidence>
<dbReference type="InterPro" id="IPR001509">
    <property type="entry name" value="Epimerase_deHydtase"/>
</dbReference>
<dbReference type="CDD" id="cd05239">
    <property type="entry name" value="GDP_FS_SDR_e"/>
    <property type="match status" value="1"/>
</dbReference>
<dbReference type="RefSeq" id="WP_425475029.1">
    <property type="nucleotide sequence ID" value="NZ_BAABGY010000007.1"/>
</dbReference>
<evidence type="ECO:0000313" key="8">
    <source>
        <dbReference type="Proteomes" id="UP001501725"/>
    </source>
</evidence>
<gene>
    <name evidence="5" type="primary">fcl</name>
    <name evidence="7" type="ORF">GCM10023184_27170</name>
</gene>
<feature type="binding site" evidence="5">
    <location>
        <begin position="107"/>
        <end position="110"/>
    </location>
    <ligand>
        <name>NADP(+)</name>
        <dbReference type="ChEBI" id="CHEBI:58349"/>
    </ligand>
</feature>
<comment type="catalytic activity">
    <reaction evidence="5">
        <text>GDP-beta-L-fucose + NADP(+) = GDP-4-dehydro-alpha-D-rhamnose + NADPH + H(+)</text>
        <dbReference type="Rhea" id="RHEA:18885"/>
        <dbReference type="ChEBI" id="CHEBI:15378"/>
        <dbReference type="ChEBI" id="CHEBI:57273"/>
        <dbReference type="ChEBI" id="CHEBI:57783"/>
        <dbReference type="ChEBI" id="CHEBI:57964"/>
        <dbReference type="ChEBI" id="CHEBI:58349"/>
        <dbReference type="EC" id="1.1.1.271"/>
    </reaction>
</comment>
<feature type="binding site" evidence="5">
    <location>
        <position position="189"/>
    </location>
    <ligand>
        <name>substrate</name>
    </ligand>
</feature>
<dbReference type="Pfam" id="PF01370">
    <property type="entry name" value="Epimerase"/>
    <property type="match status" value="1"/>
</dbReference>
<keyword evidence="2 5" id="KW-0521">NADP</keyword>
<dbReference type="Gene3D" id="3.40.50.720">
    <property type="entry name" value="NAD(P)-binding Rossmann-like Domain"/>
    <property type="match status" value="1"/>
</dbReference>
<evidence type="ECO:0000313" key="7">
    <source>
        <dbReference type="EMBL" id="GAA4333755.1"/>
    </source>
</evidence>
<dbReference type="InterPro" id="IPR028614">
    <property type="entry name" value="GDP_fucose/colitose_synth"/>
</dbReference>
<comment type="function">
    <text evidence="5">Catalyzes the two-step NADP-dependent conversion of GDP-4-dehydro-6-deoxy-D-mannose to GDP-fucose, involving an epimerase and a reductase reaction.</text>
</comment>
<dbReference type="Proteomes" id="UP001501725">
    <property type="component" value="Unassembled WGS sequence"/>
</dbReference>
<dbReference type="PANTHER" id="PTHR43238">
    <property type="entry name" value="GDP-L-FUCOSE SYNTHASE"/>
    <property type="match status" value="1"/>
</dbReference>
<evidence type="ECO:0000256" key="2">
    <source>
        <dbReference type="ARBA" id="ARBA00022857"/>
    </source>
</evidence>
<dbReference type="Gene3D" id="3.90.25.10">
    <property type="entry name" value="UDP-galactose 4-epimerase, domain 1"/>
    <property type="match status" value="1"/>
</dbReference>
<feature type="binding site" evidence="5">
    <location>
        <position position="142"/>
    </location>
    <ligand>
        <name>NADP(+)</name>
        <dbReference type="ChEBI" id="CHEBI:58349"/>
    </ligand>
</feature>
<feature type="binding site" evidence="5">
    <location>
        <position position="271"/>
    </location>
    <ligand>
        <name>substrate</name>
    </ligand>
</feature>
<feature type="binding site" evidence="5">
    <location>
        <position position="181"/>
    </location>
    <ligand>
        <name>NADP(+)</name>
        <dbReference type="ChEBI" id="CHEBI:58349"/>
    </ligand>
</feature>
<evidence type="ECO:0000256" key="4">
    <source>
        <dbReference type="ARBA" id="ARBA00023235"/>
    </source>
</evidence>
<protein>
    <recommendedName>
        <fullName evidence="5">GDP-L-fucose synthase</fullName>
        <ecNumber evidence="5">1.1.1.271</ecNumber>
    </recommendedName>
    <alternativeName>
        <fullName evidence="5">GDP-4-keto-6-deoxy-D-mannose-3,5-epimerase-4-reductase</fullName>
    </alternativeName>
</protein>
<dbReference type="InterPro" id="IPR036291">
    <property type="entry name" value="NAD(P)-bd_dom_sf"/>
</dbReference>
<evidence type="ECO:0000259" key="6">
    <source>
        <dbReference type="Pfam" id="PF01370"/>
    </source>
</evidence>
<accession>A0ABP8H3B1</accession>
<evidence type="ECO:0000256" key="3">
    <source>
        <dbReference type="ARBA" id="ARBA00023002"/>
    </source>
</evidence>
<evidence type="ECO:0000256" key="5">
    <source>
        <dbReference type="HAMAP-Rule" id="MF_00956"/>
    </source>
</evidence>
<dbReference type="HAMAP" id="MF_00956">
    <property type="entry name" value="GDP_fucose_synth"/>
    <property type="match status" value="1"/>
</dbReference>
<feature type="active site" description="Proton donor/acceptor" evidence="5">
    <location>
        <position position="138"/>
    </location>
</feature>
<feature type="site" description="Important for catalytic activity" evidence="5">
    <location>
        <position position="111"/>
    </location>
</feature>
<dbReference type="SUPFAM" id="SSF51735">
    <property type="entry name" value="NAD(P)-binding Rossmann-fold domains"/>
    <property type="match status" value="1"/>
</dbReference>
<organism evidence="7 8">
    <name type="scientific">Flaviaesturariibacter amylovorans</name>
    <dbReference type="NCBI Taxonomy" id="1084520"/>
    <lineage>
        <taxon>Bacteria</taxon>
        <taxon>Pseudomonadati</taxon>
        <taxon>Bacteroidota</taxon>
        <taxon>Chitinophagia</taxon>
        <taxon>Chitinophagales</taxon>
        <taxon>Chitinophagaceae</taxon>
        <taxon>Flaviaestuariibacter</taxon>
    </lineage>
</organism>
<feature type="binding site" evidence="5">
    <location>
        <begin position="165"/>
        <end position="168"/>
    </location>
    <ligand>
        <name>NADP(+)</name>
        <dbReference type="ChEBI" id="CHEBI:58349"/>
    </ligand>
</feature>
<feature type="site" description="Important for catalytic activity" evidence="5">
    <location>
        <position position="109"/>
    </location>
</feature>
<reference evidence="8" key="1">
    <citation type="journal article" date="2019" name="Int. J. Syst. Evol. Microbiol.">
        <title>The Global Catalogue of Microorganisms (GCM) 10K type strain sequencing project: providing services to taxonomists for standard genome sequencing and annotation.</title>
        <authorList>
            <consortium name="The Broad Institute Genomics Platform"/>
            <consortium name="The Broad Institute Genome Sequencing Center for Infectious Disease"/>
            <person name="Wu L."/>
            <person name="Ma J."/>
        </authorList>
    </citation>
    <scope>NUCLEOTIDE SEQUENCE [LARGE SCALE GENOMIC DNA]</scope>
    <source>
        <strain evidence="8">JCM 17919</strain>
    </source>
</reference>
<keyword evidence="8" id="KW-1185">Reference proteome</keyword>
<dbReference type="PANTHER" id="PTHR43238:SF1">
    <property type="entry name" value="GDP-L-FUCOSE SYNTHASE"/>
    <property type="match status" value="1"/>
</dbReference>
<feature type="binding site" evidence="5">
    <location>
        <begin position="12"/>
        <end position="18"/>
    </location>
    <ligand>
        <name>NADP(+)</name>
        <dbReference type="ChEBI" id="CHEBI:58349"/>
    </ligand>
</feature>
<comment type="pathway">
    <text evidence="5">Nucleotide-sugar biosynthesis; GDP-L-fucose biosynthesis via de novo pathway; GDP-L-fucose from GDP-alpha-D-mannose: step 2/2.</text>
</comment>
<dbReference type="EC" id="1.1.1.271" evidence="5"/>
<feature type="binding site" evidence="5">
    <location>
        <position position="204"/>
    </location>
    <ligand>
        <name>substrate</name>
    </ligand>
</feature>
<keyword evidence="4 5" id="KW-0413">Isomerase</keyword>
<keyword evidence="5" id="KW-0511">Multifunctional enzyme</keyword>